<evidence type="ECO:0000259" key="1">
    <source>
        <dbReference type="Pfam" id="PF16924"/>
    </source>
</evidence>
<dbReference type="Gene3D" id="3.40.50.720">
    <property type="entry name" value="NAD(P)-binding Rossmann-like Domain"/>
    <property type="match status" value="1"/>
</dbReference>
<accession>A0A830U7Q5</accession>
<dbReference type="Pfam" id="PF16924">
    <property type="entry name" value="DpaA_N"/>
    <property type="match status" value="1"/>
</dbReference>
<sequence>MKRTFGIIGGDQRQAELAKLLAAEGHEVYTYGLDRWSSERCTSLDRALSAPVVILPLPLCREEGMLNCDGVLLSTQELFQQLRPEQRVLAGQIKPQQLQEAAKRGLLLEDYFLREELTIANAAMTAEGAIQVAMENLDRTLLNMECLVIGFGRIGKLLSHRLHGIGAKVSATARKREDLAWIRAYGWRALDTEHLDGHLSSYGVVFNTVPSLVLNEYLLAQLPADCLCIDLASCQGIDLLAAEKRKLPYVWARGLPGHLVPHTAAAMIRDTIDYILLER</sequence>
<name>A0A830U7Q5_9FIRM</name>
<reference evidence="2" key="1">
    <citation type="submission" date="2020-09" db="EMBL/GenBank/DDBJ databases">
        <title>New species isolated from human feces.</title>
        <authorList>
            <person name="Kitahara M."/>
            <person name="Shigeno Y."/>
            <person name="Shime M."/>
            <person name="Matsumoto Y."/>
            <person name="Nakamura S."/>
            <person name="Motooka D."/>
            <person name="Fukuoka S."/>
            <person name="Nishikawa H."/>
            <person name="Benno Y."/>
        </authorList>
    </citation>
    <scope>NUCLEOTIDE SEQUENCE</scope>
    <source>
        <strain evidence="2">MM59</strain>
        <plasmid evidence="2">pMM59_01</plasmid>
    </source>
</reference>
<dbReference type="SUPFAM" id="SSF51735">
    <property type="entry name" value="NAD(P)-binding Rossmann-fold domains"/>
    <property type="match status" value="1"/>
</dbReference>
<dbReference type="InterPro" id="IPR036291">
    <property type="entry name" value="NAD(P)-bd_dom_sf"/>
</dbReference>
<dbReference type="KEGG" id="pfaa:MM59RIKEN_32560"/>
<keyword evidence="2" id="KW-0614">Plasmid</keyword>
<organism evidence="2 3">
    <name type="scientific">Pusillibacter faecalis</name>
    <dbReference type="NCBI Taxonomy" id="2714358"/>
    <lineage>
        <taxon>Bacteria</taxon>
        <taxon>Bacillati</taxon>
        <taxon>Bacillota</taxon>
        <taxon>Clostridia</taxon>
        <taxon>Eubacteriales</taxon>
        <taxon>Oscillospiraceae</taxon>
        <taxon>Pusillibacter</taxon>
    </lineage>
</organism>
<evidence type="ECO:0000313" key="3">
    <source>
        <dbReference type="Proteomes" id="UP000679848"/>
    </source>
</evidence>
<dbReference type="EMBL" id="AP023421">
    <property type="protein sequence ID" value="BCK85937.1"/>
    <property type="molecule type" value="Genomic_DNA"/>
</dbReference>
<keyword evidence="3" id="KW-1185">Reference proteome</keyword>
<feature type="domain" description="Dipicolinate synthase subunit A N-terminal" evidence="1">
    <location>
        <begin position="5"/>
        <end position="111"/>
    </location>
</feature>
<dbReference type="InterPro" id="IPR031629">
    <property type="entry name" value="DpaA_N"/>
</dbReference>
<gene>
    <name evidence="2" type="ORF">MM59RIKEN_32560</name>
</gene>
<evidence type="ECO:0000313" key="2">
    <source>
        <dbReference type="EMBL" id="BCK85937.1"/>
    </source>
</evidence>
<dbReference type="AlphaFoldDB" id="A0A830U7Q5"/>
<dbReference type="Proteomes" id="UP000679848">
    <property type="component" value="Plasmid pMM59_01"/>
</dbReference>
<protein>
    <submittedName>
        <fullName evidence="2">Dipicolinate synthase subunit A</fullName>
    </submittedName>
</protein>
<proteinExistence type="predicted"/>
<dbReference type="RefSeq" id="WP_187031789.1">
    <property type="nucleotide sequence ID" value="NZ_AP023421.1"/>
</dbReference>
<geneLocation type="plasmid" evidence="2 3">
    <name>pMM59_01</name>
</geneLocation>